<evidence type="ECO:0000256" key="1">
    <source>
        <dbReference type="ARBA" id="ARBA00009437"/>
    </source>
</evidence>
<dbReference type="CDD" id="cd05466">
    <property type="entry name" value="PBP2_LTTR_substrate"/>
    <property type="match status" value="1"/>
</dbReference>
<dbReference type="Pfam" id="PF00126">
    <property type="entry name" value="HTH_1"/>
    <property type="match status" value="1"/>
</dbReference>
<dbReference type="InterPro" id="IPR005119">
    <property type="entry name" value="LysR_subst-bd"/>
</dbReference>
<dbReference type="SUPFAM" id="SSF46785">
    <property type="entry name" value="Winged helix' DNA-binding domain"/>
    <property type="match status" value="1"/>
</dbReference>
<keyword evidence="4" id="KW-0804">Transcription</keyword>
<dbReference type="InterPro" id="IPR036388">
    <property type="entry name" value="WH-like_DNA-bd_sf"/>
</dbReference>
<organism evidence="6 7">
    <name type="scientific">Legionella resiliens</name>
    <dbReference type="NCBI Taxonomy" id="2905958"/>
    <lineage>
        <taxon>Bacteria</taxon>
        <taxon>Pseudomonadati</taxon>
        <taxon>Pseudomonadota</taxon>
        <taxon>Gammaproteobacteria</taxon>
        <taxon>Legionellales</taxon>
        <taxon>Legionellaceae</taxon>
        <taxon>Legionella</taxon>
    </lineage>
</organism>
<gene>
    <name evidence="6" type="ORF">LXO92_01305</name>
</gene>
<proteinExistence type="inferred from homology"/>
<accession>A0ABS8X139</accession>
<keyword evidence="3" id="KW-0238">DNA-binding</keyword>
<comment type="similarity">
    <text evidence="1">Belongs to the LysR transcriptional regulatory family.</text>
</comment>
<dbReference type="InterPro" id="IPR036390">
    <property type="entry name" value="WH_DNA-bd_sf"/>
</dbReference>
<dbReference type="EMBL" id="JAJTND010000001">
    <property type="protein sequence ID" value="MCE3531012.1"/>
    <property type="molecule type" value="Genomic_DNA"/>
</dbReference>
<evidence type="ECO:0000256" key="2">
    <source>
        <dbReference type="ARBA" id="ARBA00023015"/>
    </source>
</evidence>
<dbReference type="Gene3D" id="1.10.10.10">
    <property type="entry name" value="Winged helix-like DNA-binding domain superfamily/Winged helix DNA-binding domain"/>
    <property type="match status" value="1"/>
</dbReference>
<evidence type="ECO:0000256" key="4">
    <source>
        <dbReference type="ARBA" id="ARBA00023163"/>
    </source>
</evidence>
<dbReference type="PRINTS" id="PR00039">
    <property type="entry name" value="HTHLYSR"/>
</dbReference>
<protein>
    <submittedName>
        <fullName evidence="6">LysR family transcriptional regulator</fullName>
    </submittedName>
</protein>
<evidence type="ECO:0000259" key="5">
    <source>
        <dbReference type="PROSITE" id="PS50931"/>
    </source>
</evidence>
<dbReference type="PROSITE" id="PS50931">
    <property type="entry name" value="HTH_LYSR"/>
    <property type="match status" value="1"/>
</dbReference>
<dbReference type="RefSeq" id="WP_182350948.1">
    <property type="nucleotide sequence ID" value="NZ_JAJSPM010000001.1"/>
</dbReference>
<comment type="caution">
    <text evidence="6">The sequence shown here is derived from an EMBL/GenBank/DDBJ whole genome shotgun (WGS) entry which is preliminary data.</text>
</comment>
<sequence>MMPTFTELQYFIEVSKSLNLSRASEILGISQPSLSLAIKRLERSVGTELLIRHQHGVALTQSGKQLLAHAKKLLNYWQDTRALTLASKVEVQGSYTLGCHPTVAIDIVSGFLPNLLETYPKLEIHLKNDLSRRILEQIIDFKIDIGILVNPVKHPDLIISKLCNDEMTFWSITKKRKIHDVYSGEAIVLCDPDLQQTQTLLTKGRDQGFIFDRIITMNSLEVVASMTANGCGIGILPTLMTNTLYPKKLKQIIDAPVYSEELCLVYRNEIRSIQAIQTITTAIKNYCNK</sequence>
<keyword evidence="2" id="KW-0805">Transcription regulation</keyword>
<dbReference type="SUPFAM" id="SSF53850">
    <property type="entry name" value="Periplasmic binding protein-like II"/>
    <property type="match status" value="1"/>
</dbReference>
<dbReference type="Pfam" id="PF03466">
    <property type="entry name" value="LysR_substrate"/>
    <property type="match status" value="1"/>
</dbReference>
<evidence type="ECO:0000313" key="7">
    <source>
        <dbReference type="Proteomes" id="UP001320170"/>
    </source>
</evidence>
<keyword evidence="7" id="KW-1185">Reference proteome</keyword>
<dbReference type="Gene3D" id="3.40.190.10">
    <property type="entry name" value="Periplasmic binding protein-like II"/>
    <property type="match status" value="2"/>
</dbReference>
<dbReference type="PANTHER" id="PTHR30126:SF40">
    <property type="entry name" value="HTH-TYPE TRANSCRIPTIONAL REGULATOR GLTR"/>
    <property type="match status" value="1"/>
</dbReference>
<dbReference type="PANTHER" id="PTHR30126">
    <property type="entry name" value="HTH-TYPE TRANSCRIPTIONAL REGULATOR"/>
    <property type="match status" value="1"/>
</dbReference>
<reference evidence="6 7" key="1">
    <citation type="journal article" date="2024" name="Pathogens">
        <title>Characterization of a Novel Species of Legionella Isolated from a Healthcare Facility: Legionella resiliens sp. nov.</title>
        <authorList>
            <person name="Cristino S."/>
            <person name="Pascale M.R."/>
            <person name="Marino F."/>
            <person name="Derelitto C."/>
            <person name="Salaris S."/>
            <person name="Orsini M."/>
            <person name="Squarzoni S."/>
            <person name="Grottola A."/>
            <person name="Girolamini L."/>
        </authorList>
    </citation>
    <scope>NUCLEOTIDE SEQUENCE [LARGE SCALE GENOMIC DNA]</scope>
    <source>
        <strain evidence="6 7">8cVS16</strain>
    </source>
</reference>
<evidence type="ECO:0000256" key="3">
    <source>
        <dbReference type="ARBA" id="ARBA00023125"/>
    </source>
</evidence>
<dbReference type="Proteomes" id="UP001320170">
    <property type="component" value="Unassembled WGS sequence"/>
</dbReference>
<dbReference type="InterPro" id="IPR000847">
    <property type="entry name" value="LysR_HTH_N"/>
</dbReference>
<name>A0ABS8X139_9GAMM</name>
<evidence type="ECO:0000313" key="6">
    <source>
        <dbReference type="EMBL" id="MCE3531012.1"/>
    </source>
</evidence>
<feature type="domain" description="HTH lysR-type" evidence="5">
    <location>
        <begin position="3"/>
        <end position="60"/>
    </location>
</feature>